<name>A0A371IJL9_9FIRM</name>
<dbReference type="Pfam" id="PF07456">
    <property type="entry name" value="Hpre_diP_synt_I"/>
    <property type="match status" value="1"/>
</dbReference>
<dbReference type="AlphaFoldDB" id="A0A371IJL9"/>
<dbReference type="RefSeq" id="WP_068913957.1">
    <property type="nucleotide sequence ID" value="NZ_MBEW02000023.1"/>
</dbReference>
<keyword evidence="1" id="KW-0472">Membrane</keyword>
<dbReference type="STRING" id="1871336.BBG48_04950"/>
<keyword evidence="1" id="KW-0812">Transmembrane</keyword>
<dbReference type="InterPro" id="IPR010898">
    <property type="entry name" value="Hpre_diP_synth_I"/>
</dbReference>
<feature type="transmembrane region" description="Helical" evidence="1">
    <location>
        <begin position="135"/>
        <end position="160"/>
    </location>
</feature>
<feature type="transmembrane region" description="Helical" evidence="1">
    <location>
        <begin position="70"/>
        <end position="94"/>
    </location>
</feature>
<dbReference type="Proteomes" id="UP000093352">
    <property type="component" value="Unassembled WGS sequence"/>
</dbReference>
<dbReference type="PIRSF" id="PIRSF027391">
    <property type="entry name" value="Hpre_diP_synt_I"/>
    <property type="match status" value="1"/>
</dbReference>
<accession>A0A371IJL9</accession>
<comment type="caution">
    <text evidence="2">The sequence shown here is derived from an EMBL/GenBank/DDBJ whole genome shotgun (WGS) entry which is preliminary data.</text>
</comment>
<keyword evidence="3" id="KW-1185">Reference proteome</keyword>
<protein>
    <submittedName>
        <fullName evidence="2">Gx transporter family protein</fullName>
    </submittedName>
</protein>
<feature type="transmembrane region" description="Helical" evidence="1">
    <location>
        <begin position="44"/>
        <end position="64"/>
    </location>
</feature>
<dbReference type="InterPro" id="IPR014535">
    <property type="entry name" value="Hpre_diP_synt_I"/>
</dbReference>
<evidence type="ECO:0000313" key="3">
    <source>
        <dbReference type="Proteomes" id="UP000093352"/>
    </source>
</evidence>
<dbReference type="Gene3D" id="1.10.1760.20">
    <property type="match status" value="1"/>
</dbReference>
<evidence type="ECO:0000256" key="1">
    <source>
        <dbReference type="SAM" id="Phobius"/>
    </source>
</evidence>
<dbReference type="EMBL" id="MBEW02000023">
    <property type="protein sequence ID" value="RDY20688.1"/>
    <property type="molecule type" value="Genomic_DNA"/>
</dbReference>
<gene>
    <name evidence="2" type="ORF">BBG48_008760</name>
</gene>
<feature type="transmembrane region" description="Helical" evidence="1">
    <location>
        <begin position="6"/>
        <end position="23"/>
    </location>
</feature>
<reference evidence="2 3" key="1">
    <citation type="journal article" date="2016" name="Genome Announc.">
        <title>Draft Genome Sequence of Criibacterium bergeronii gen. nov., sp. nov., Strain CCRI-22567T, Isolated from a Vaginal Sample from a Woman with Bacterial Vaginosis.</title>
        <authorList>
            <person name="Maheux A.F."/>
            <person name="Berube E."/>
            <person name="Boudreau D.K."/>
            <person name="Raymond F."/>
            <person name="Corbeil J."/>
            <person name="Roy P.H."/>
            <person name="Boissinot M."/>
            <person name="Omar R.F."/>
        </authorList>
    </citation>
    <scope>NUCLEOTIDE SEQUENCE [LARGE SCALE GENOMIC DNA]</scope>
    <source>
        <strain evidence="2 3">CCRI-22567</strain>
    </source>
</reference>
<proteinExistence type="predicted"/>
<organism evidence="2 3">
    <name type="scientific">Criibacterium bergeronii</name>
    <dbReference type="NCBI Taxonomy" id="1871336"/>
    <lineage>
        <taxon>Bacteria</taxon>
        <taxon>Bacillati</taxon>
        <taxon>Bacillota</taxon>
        <taxon>Clostridia</taxon>
        <taxon>Peptostreptococcales</taxon>
        <taxon>Filifactoraceae</taxon>
        <taxon>Criibacterium</taxon>
    </lineage>
</organism>
<feature type="transmembrane region" description="Helical" evidence="1">
    <location>
        <begin position="106"/>
        <end position="129"/>
    </location>
</feature>
<sequence length="173" mass="19149">MNKTRKLTLVSMLIAISIIIYKVEFALPSLDFIAPGVKLGLSNVITLACLYIFGAYTAFVVLVIRVFISSLFFGGISAMLYSLVGSLSSLAVMLALKKINLKSISILGISMAGSFFFNIGQLIVAAFIIQNNKIFYYLPYVSIMSMLTGIFVGLTAIFFIDRLQDIMKYQNMY</sequence>
<evidence type="ECO:0000313" key="2">
    <source>
        <dbReference type="EMBL" id="RDY20688.1"/>
    </source>
</evidence>
<keyword evidence="1" id="KW-1133">Transmembrane helix</keyword>